<name>A0A837G6P5_9VIBR</name>
<organism evidence="1">
    <name type="scientific">Vibrio coralliilyticus</name>
    <dbReference type="NCBI Taxonomy" id="190893"/>
    <lineage>
        <taxon>Bacteria</taxon>
        <taxon>Pseudomonadati</taxon>
        <taxon>Pseudomonadota</taxon>
        <taxon>Gammaproteobacteria</taxon>
        <taxon>Vibrionales</taxon>
        <taxon>Vibrionaceae</taxon>
        <taxon>Vibrio</taxon>
    </lineage>
</organism>
<protein>
    <submittedName>
        <fullName evidence="1">Uncharacterized protein</fullName>
    </submittedName>
</protein>
<gene>
    <name evidence="1" type="ORF">TW71_14215</name>
</gene>
<accession>A0A837G6P5</accession>
<dbReference type="AlphaFoldDB" id="A0A837G6P5"/>
<proteinExistence type="predicted"/>
<sequence length="207" mass="23191">MLLISLTSESKEYLTYINPEIKNDLIEDVNRKTARSIFETREGTNGVSSMYLKEIIYNNETRALPSYIIEAEDIIEAKEIATQTFDLEGNLSRHISIVPLGSGWINSDSLALQSYNIQFTWNSDSSPEVVNNILGIDLQHVVYLSRKGIVTDSYIDSQTFYVGADLPVFSLIVKSQDMESAENLAKSFAMVNQGYASTNVKKIGTRN</sequence>
<evidence type="ECO:0000313" key="1">
    <source>
        <dbReference type="EMBL" id="KJY71170.1"/>
    </source>
</evidence>
<dbReference type="EMBL" id="JXXR01000016">
    <property type="protein sequence ID" value="KJY71170.1"/>
    <property type="molecule type" value="Genomic_DNA"/>
</dbReference>
<reference evidence="1" key="1">
    <citation type="journal article" date="2015" name="BMC Genomics">
        <title>Genome mining reveals unlocked bioactive potential of marine Gram-negative bacteria.</title>
        <authorList>
            <person name="Machado H."/>
            <person name="Sonnenschein E.C."/>
            <person name="Melchiorsen J."/>
            <person name="Gram L."/>
        </authorList>
    </citation>
    <scope>NUCLEOTIDE SEQUENCE</scope>
    <source>
        <strain evidence="1">S2052</strain>
    </source>
</reference>
<comment type="caution">
    <text evidence="1">The sequence shown here is derived from an EMBL/GenBank/DDBJ whole genome shotgun (WGS) entry which is preliminary data.</text>
</comment>